<organism evidence="1 2">
    <name type="scientific">Hyaloperonospora arabidopsidis (strain Emoy2)</name>
    <name type="common">Downy mildew agent</name>
    <name type="synonym">Peronospora arabidopsidis</name>
    <dbReference type="NCBI Taxonomy" id="559515"/>
    <lineage>
        <taxon>Eukaryota</taxon>
        <taxon>Sar</taxon>
        <taxon>Stramenopiles</taxon>
        <taxon>Oomycota</taxon>
        <taxon>Peronosporomycetes</taxon>
        <taxon>Peronosporales</taxon>
        <taxon>Peronosporaceae</taxon>
        <taxon>Hyaloperonospora</taxon>
    </lineage>
</organism>
<evidence type="ECO:0000313" key="1">
    <source>
        <dbReference type="EnsemblProtists" id="HpaP807231"/>
    </source>
</evidence>
<reference evidence="1" key="2">
    <citation type="submission" date="2015-06" db="UniProtKB">
        <authorList>
            <consortium name="EnsemblProtists"/>
        </authorList>
    </citation>
    <scope>IDENTIFICATION</scope>
    <source>
        <strain evidence="1">Emoy2</strain>
    </source>
</reference>
<dbReference type="AlphaFoldDB" id="M4BLE6"/>
<reference evidence="2" key="1">
    <citation type="journal article" date="2010" name="Science">
        <title>Signatures of adaptation to obligate biotrophy in the Hyaloperonospora arabidopsidis genome.</title>
        <authorList>
            <person name="Baxter L."/>
            <person name="Tripathy S."/>
            <person name="Ishaque N."/>
            <person name="Boot N."/>
            <person name="Cabral A."/>
            <person name="Kemen E."/>
            <person name="Thines M."/>
            <person name="Ah-Fong A."/>
            <person name="Anderson R."/>
            <person name="Badejoko W."/>
            <person name="Bittner-Eddy P."/>
            <person name="Boore J.L."/>
            <person name="Chibucos M.C."/>
            <person name="Coates M."/>
            <person name="Dehal P."/>
            <person name="Delehaunty K."/>
            <person name="Dong S."/>
            <person name="Downton P."/>
            <person name="Dumas B."/>
            <person name="Fabro G."/>
            <person name="Fronick C."/>
            <person name="Fuerstenberg S.I."/>
            <person name="Fulton L."/>
            <person name="Gaulin E."/>
            <person name="Govers F."/>
            <person name="Hughes L."/>
            <person name="Humphray S."/>
            <person name="Jiang R.H."/>
            <person name="Judelson H."/>
            <person name="Kamoun S."/>
            <person name="Kyung K."/>
            <person name="Meijer H."/>
            <person name="Minx P."/>
            <person name="Morris P."/>
            <person name="Nelson J."/>
            <person name="Phuntumart V."/>
            <person name="Qutob D."/>
            <person name="Rehmany A."/>
            <person name="Rougon-Cardoso A."/>
            <person name="Ryden P."/>
            <person name="Torto-Alalibo T."/>
            <person name="Studholme D."/>
            <person name="Wang Y."/>
            <person name="Win J."/>
            <person name="Wood J."/>
            <person name="Clifton S.W."/>
            <person name="Rogers J."/>
            <person name="Van den Ackerveken G."/>
            <person name="Jones J.D."/>
            <person name="McDowell J.M."/>
            <person name="Beynon J."/>
            <person name="Tyler B.M."/>
        </authorList>
    </citation>
    <scope>NUCLEOTIDE SEQUENCE [LARGE SCALE GENOMIC DNA]</scope>
    <source>
        <strain evidence="2">Emoy2</strain>
    </source>
</reference>
<dbReference type="HOGENOM" id="CLU_2101638_0_0_1"/>
<dbReference type="EnsemblProtists" id="HpaT807231">
    <property type="protein sequence ID" value="HpaP807231"/>
    <property type="gene ID" value="HpaG807231"/>
</dbReference>
<keyword evidence="2" id="KW-1185">Reference proteome</keyword>
<dbReference type="VEuPathDB" id="FungiDB:HpaG807231"/>
<evidence type="ECO:0000313" key="2">
    <source>
        <dbReference type="Proteomes" id="UP000011713"/>
    </source>
</evidence>
<proteinExistence type="predicted"/>
<dbReference type="EMBL" id="JH598381">
    <property type="status" value="NOT_ANNOTATED_CDS"/>
    <property type="molecule type" value="Genomic_DNA"/>
</dbReference>
<protein>
    <submittedName>
        <fullName evidence="1">Uncharacterized protein</fullName>
    </submittedName>
</protein>
<sequence>MRATGLYPAAATFTAEAAAGDFLARGSCILGGPLTETNSDPPSEFSGSSCSNVASRARGKLEMPTSECAVPSSQSESAGIAVSVLDQQSTWYHPWSYSLALYRWRRRPMVFQRRAR</sequence>
<accession>M4BLE6</accession>
<name>M4BLE6_HYAAE</name>
<dbReference type="InParanoid" id="M4BLE6"/>
<dbReference type="Proteomes" id="UP000011713">
    <property type="component" value="Unassembled WGS sequence"/>
</dbReference>